<gene>
    <name evidence="3" type="primary">LOC109704372</name>
</gene>
<proteinExistence type="predicted"/>
<dbReference type="Proteomes" id="UP000515123">
    <property type="component" value="Unplaced"/>
</dbReference>
<feature type="region of interest" description="Disordered" evidence="1">
    <location>
        <begin position="1"/>
        <end position="21"/>
    </location>
</feature>
<feature type="region of interest" description="Disordered" evidence="1">
    <location>
        <begin position="39"/>
        <end position="91"/>
    </location>
</feature>
<keyword evidence="2" id="KW-1185">Reference proteome</keyword>
<name>A0A6P5EBR0_ANACO</name>
<dbReference type="RefSeq" id="XP_020080711.1">
    <property type="nucleotide sequence ID" value="XM_020225122.1"/>
</dbReference>
<reference evidence="3" key="2">
    <citation type="submission" date="2025-08" db="UniProtKB">
        <authorList>
            <consortium name="RefSeq"/>
        </authorList>
    </citation>
    <scope>IDENTIFICATION</scope>
    <source>
        <tissue evidence="3">Leaf</tissue>
    </source>
</reference>
<accession>A0A6P5EBR0</accession>
<protein>
    <submittedName>
        <fullName evidence="3">Uncharacterized protein LOC109704372</fullName>
    </submittedName>
</protein>
<evidence type="ECO:0000313" key="2">
    <source>
        <dbReference type="Proteomes" id="UP000515123"/>
    </source>
</evidence>
<organism evidence="2 3">
    <name type="scientific">Ananas comosus</name>
    <name type="common">Pineapple</name>
    <name type="synonym">Ananas ananas</name>
    <dbReference type="NCBI Taxonomy" id="4615"/>
    <lineage>
        <taxon>Eukaryota</taxon>
        <taxon>Viridiplantae</taxon>
        <taxon>Streptophyta</taxon>
        <taxon>Embryophyta</taxon>
        <taxon>Tracheophyta</taxon>
        <taxon>Spermatophyta</taxon>
        <taxon>Magnoliopsida</taxon>
        <taxon>Liliopsida</taxon>
        <taxon>Poales</taxon>
        <taxon>Bromeliaceae</taxon>
        <taxon>Bromelioideae</taxon>
        <taxon>Ananas</taxon>
    </lineage>
</organism>
<reference evidence="2" key="1">
    <citation type="journal article" date="2015" name="Nat. Genet.">
        <title>The pineapple genome and the evolution of CAM photosynthesis.</title>
        <authorList>
            <person name="Ming R."/>
            <person name="VanBuren R."/>
            <person name="Wai C.M."/>
            <person name="Tang H."/>
            <person name="Schatz M.C."/>
            <person name="Bowers J.E."/>
            <person name="Lyons E."/>
            <person name="Wang M.L."/>
            <person name="Chen J."/>
            <person name="Biggers E."/>
            <person name="Zhang J."/>
            <person name="Huang L."/>
            <person name="Zhang L."/>
            <person name="Miao W."/>
            <person name="Zhang J."/>
            <person name="Ye Z."/>
            <person name="Miao C."/>
            <person name="Lin Z."/>
            <person name="Wang H."/>
            <person name="Zhou H."/>
            <person name="Yim W.C."/>
            <person name="Priest H.D."/>
            <person name="Zheng C."/>
            <person name="Woodhouse M."/>
            <person name="Edger P.P."/>
            <person name="Guyot R."/>
            <person name="Guo H.B."/>
            <person name="Guo H."/>
            <person name="Zheng G."/>
            <person name="Singh R."/>
            <person name="Sharma A."/>
            <person name="Min X."/>
            <person name="Zheng Y."/>
            <person name="Lee H."/>
            <person name="Gurtowski J."/>
            <person name="Sedlazeck F.J."/>
            <person name="Harkess A."/>
            <person name="McKain M.R."/>
            <person name="Liao Z."/>
            <person name="Fang J."/>
            <person name="Liu J."/>
            <person name="Zhang X."/>
            <person name="Zhang Q."/>
            <person name="Hu W."/>
            <person name="Qin Y."/>
            <person name="Wang K."/>
            <person name="Chen L.Y."/>
            <person name="Shirley N."/>
            <person name="Lin Y.R."/>
            <person name="Liu L.Y."/>
            <person name="Hernandez A.G."/>
            <person name="Wright C.L."/>
            <person name="Bulone V."/>
            <person name="Tuskan G.A."/>
            <person name="Heath K."/>
            <person name="Zee F."/>
            <person name="Moore P.H."/>
            <person name="Sunkar R."/>
            <person name="Leebens-Mack J.H."/>
            <person name="Mockler T."/>
            <person name="Bennetzen J.L."/>
            <person name="Freeling M."/>
            <person name="Sankoff D."/>
            <person name="Paterson A.H."/>
            <person name="Zhu X."/>
            <person name="Yang X."/>
            <person name="Smith J.A."/>
            <person name="Cushman J.C."/>
            <person name="Paull R.E."/>
            <person name="Yu Q."/>
        </authorList>
    </citation>
    <scope>NUCLEOTIDE SEQUENCE [LARGE SCALE GENOMIC DNA]</scope>
    <source>
        <strain evidence="2">cv. F153</strain>
    </source>
</reference>
<sequence length="115" mass="11922">MHGLPLSLQRRSVAVPSSSDRRLAAGALEPERSYAGLISAAAPPAAARRRPAPPPNPSDRLLPSSAGAPAARSPAAIPSSHCSGPVDASSTDERLAPYLCRWVLRSEVGTVVHAR</sequence>
<dbReference type="AlphaFoldDB" id="A0A6P5EBR0"/>
<dbReference type="GeneID" id="109704372"/>
<evidence type="ECO:0000313" key="3">
    <source>
        <dbReference type="RefSeq" id="XP_020080711.1"/>
    </source>
</evidence>
<evidence type="ECO:0000256" key="1">
    <source>
        <dbReference type="SAM" id="MobiDB-lite"/>
    </source>
</evidence>
<feature type="compositionally biased region" description="Low complexity" evidence="1">
    <location>
        <begin position="63"/>
        <end position="80"/>
    </location>
</feature>